<dbReference type="GO" id="GO:0004663">
    <property type="term" value="F:Rab geranylgeranyltransferase activity"/>
    <property type="evidence" value="ECO:0007669"/>
    <property type="project" value="UniProtKB-UniRule"/>
</dbReference>
<keyword evidence="6 8" id="KW-0862">Zinc</keyword>
<evidence type="ECO:0000256" key="5">
    <source>
        <dbReference type="ARBA" id="ARBA00022737"/>
    </source>
</evidence>
<evidence type="ECO:0000256" key="8">
    <source>
        <dbReference type="RuleBase" id="RU365076"/>
    </source>
</evidence>
<accession>A0A0D6ESW4</accession>
<dbReference type="InterPro" id="IPR008930">
    <property type="entry name" value="Terpenoid_cyclase/PrenylTrfase"/>
</dbReference>
<dbReference type="CDD" id="cd02894">
    <property type="entry name" value="GGTase-II"/>
    <property type="match status" value="1"/>
</dbReference>
<feature type="domain" description="Prenyltransferase alpha-alpha toroid" evidence="9">
    <location>
        <begin position="10"/>
        <end position="73"/>
    </location>
</feature>
<comment type="function">
    <text evidence="8">Catalyzes the transfer of a geranylgeranyl moiety from geranylgeranyl diphosphate to both cysteines of proteins with the C-terminal sequence -XXCC, -XCXC and -CCXX.</text>
</comment>
<evidence type="ECO:0000256" key="1">
    <source>
        <dbReference type="ARBA" id="ARBA00010497"/>
    </source>
</evidence>
<evidence type="ECO:0000256" key="6">
    <source>
        <dbReference type="ARBA" id="ARBA00022833"/>
    </source>
</evidence>
<gene>
    <name evidence="10" type="primary">SPOSA6832_04750</name>
</gene>
<dbReference type="InterPro" id="IPR001330">
    <property type="entry name" value="Prenyltrans"/>
</dbReference>
<evidence type="ECO:0000256" key="7">
    <source>
        <dbReference type="ARBA" id="ARBA00047658"/>
    </source>
</evidence>
<name>A0A0D6ESW4_SPOSA</name>
<keyword evidence="5" id="KW-0677">Repeat</keyword>
<keyword evidence="3 8" id="KW-0808">Transferase</keyword>
<evidence type="ECO:0000259" key="9">
    <source>
        <dbReference type="Pfam" id="PF00432"/>
    </source>
</evidence>
<dbReference type="Gene3D" id="1.50.10.20">
    <property type="match status" value="3"/>
</dbReference>
<dbReference type="OrthoDB" id="5428259at2759"/>
<dbReference type="Proteomes" id="UP000243876">
    <property type="component" value="Unassembled WGS sequence"/>
</dbReference>
<proteinExistence type="inferred from homology"/>
<dbReference type="GO" id="GO:0046872">
    <property type="term" value="F:metal ion binding"/>
    <property type="evidence" value="ECO:0007669"/>
    <property type="project" value="UniProtKB-KW"/>
</dbReference>
<evidence type="ECO:0000256" key="4">
    <source>
        <dbReference type="ARBA" id="ARBA00022723"/>
    </source>
</evidence>
<dbReference type="SUPFAM" id="SSF48239">
    <property type="entry name" value="Terpenoid cyclases/Protein prenyltransferases"/>
    <property type="match status" value="1"/>
</dbReference>
<comment type="cofactor">
    <cofactor evidence="8">
        <name>Zn(2+)</name>
        <dbReference type="ChEBI" id="CHEBI:29105"/>
    </cofactor>
    <text evidence="8">Binds 1 zinc ion per subunit.</text>
</comment>
<evidence type="ECO:0000256" key="2">
    <source>
        <dbReference type="ARBA" id="ARBA00022602"/>
    </source>
</evidence>
<keyword evidence="2 8" id="KW-0637">Prenyltransferase</keyword>
<evidence type="ECO:0000313" key="10">
    <source>
        <dbReference type="EMBL" id="CEQ42876.1"/>
    </source>
</evidence>
<dbReference type="InterPro" id="IPR026873">
    <property type="entry name" value="Ptb1"/>
</dbReference>
<organism evidence="10 11">
    <name type="scientific">Sporidiobolus salmonicolor</name>
    <name type="common">Yeast-like fungus</name>
    <name type="synonym">Sporobolomyces salmonicolor</name>
    <dbReference type="NCBI Taxonomy" id="5005"/>
    <lineage>
        <taxon>Eukaryota</taxon>
        <taxon>Fungi</taxon>
        <taxon>Dikarya</taxon>
        <taxon>Basidiomycota</taxon>
        <taxon>Pucciniomycotina</taxon>
        <taxon>Microbotryomycetes</taxon>
        <taxon>Sporidiobolales</taxon>
        <taxon>Sporidiobolaceae</taxon>
        <taxon>Sporobolomyces</taxon>
    </lineage>
</organism>
<comment type="catalytic activity">
    <reaction evidence="7 8">
        <text>geranylgeranyl diphosphate + L-cysteinyl-[protein] = S-geranylgeranyl-L-cysteinyl-[protein] + diphosphate</text>
        <dbReference type="Rhea" id="RHEA:21240"/>
        <dbReference type="Rhea" id="RHEA-COMP:10131"/>
        <dbReference type="Rhea" id="RHEA-COMP:11537"/>
        <dbReference type="ChEBI" id="CHEBI:29950"/>
        <dbReference type="ChEBI" id="CHEBI:33019"/>
        <dbReference type="ChEBI" id="CHEBI:57533"/>
        <dbReference type="ChEBI" id="CHEBI:86021"/>
        <dbReference type="EC" id="2.5.1.60"/>
    </reaction>
</comment>
<sequence>MPPQAGPDTLLTDLHVQYIQSLDKQREDLSYYFTEHLRMNGVYWGLTALAFMGRMHALPKDDMIQWVMSCWNDDVVVLSLQDPSRGSFAGDAWKEQDSRFSYCAVSILSLLGRLEALEPTRDKTIEFIRNCRNFDGGFGMVEGAESHAAYALAILDRLDLVDSDTLCWWLCERQLANGGLNGRPEKLEDVRCGSPLSRFFRLLTIEGASEQVCYSWWAVATLAILGRSHWIDGKKLTGFILSAQASPFSRTQDSSPSIQSTACPSR</sequence>
<dbReference type="Pfam" id="PF00432">
    <property type="entry name" value="Prenyltrans"/>
    <property type="match status" value="3"/>
</dbReference>
<dbReference type="EMBL" id="CENE01000039">
    <property type="protein sequence ID" value="CEQ42876.1"/>
    <property type="molecule type" value="Genomic_DNA"/>
</dbReference>
<keyword evidence="11" id="KW-1185">Reference proteome</keyword>
<feature type="domain" description="Prenyltransferase alpha-alpha toroid" evidence="9">
    <location>
        <begin position="212"/>
        <end position="246"/>
    </location>
</feature>
<dbReference type="PANTHER" id="PTHR11774">
    <property type="entry name" value="GERANYLGERANYL TRANSFERASE TYPE BETA SUBUNIT"/>
    <property type="match status" value="1"/>
</dbReference>
<keyword evidence="4 8" id="KW-0479">Metal-binding</keyword>
<feature type="non-terminal residue" evidence="10">
    <location>
        <position position="1"/>
    </location>
</feature>
<evidence type="ECO:0000313" key="11">
    <source>
        <dbReference type="Proteomes" id="UP000243876"/>
    </source>
</evidence>
<dbReference type="GO" id="GO:0005968">
    <property type="term" value="C:Rab-protein geranylgeranyltransferase complex"/>
    <property type="evidence" value="ECO:0007669"/>
    <property type="project" value="UniProtKB-UniRule"/>
</dbReference>
<evidence type="ECO:0000256" key="3">
    <source>
        <dbReference type="ARBA" id="ARBA00022679"/>
    </source>
</evidence>
<reference evidence="11" key="1">
    <citation type="submission" date="2015-02" db="EMBL/GenBank/DDBJ databases">
        <authorList>
            <person name="Gon?alves P."/>
        </authorList>
    </citation>
    <scope>NUCLEOTIDE SEQUENCE [LARGE SCALE GENOMIC DNA]</scope>
</reference>
<protein>
    <recommendedName>
        <fullName evidence="8">Geranylgeranyl transferase type-2 subunit beta</fullName>
        <ecNumber evidence="8">2.5.1.60</ecNumber>
    </recommendedName>
</protein>
<comment type="similarity">
    <text evidence="1 8">Belongs to the protein prenyltransferase subunit beta family.</text>
</comment>
<dbReference type="AlphaFoldDB" id="A0A0D6ESW4"/>
<dbReference type="EC" id="2.5.1.60" evidence="8"/>
<feature type="domain" description="Prenyltransferase alpha-alpha toroid" evidence="9">
    <location>
        <begin position="77"/>
        <end position="190"/>
    </location>
</feature>
<dbReference type="InterPro" id="IPR045089">
    <property type="entry name" value="PGGT1B-like"/>
</dbReference>
<dbReference type="PANTHER" id="PTHR11774:SF11">
    <property type="entry name" value="GERANYLGERANYL TRANSFERASE TYPE-2 SUBUNIT BETA"/>
    <property type="match status" value="1"/>
</dbReference>